<dbReference type="SUPFAM" id="SSF52374">
    <property type="entry name" value="Nucleotidylyl transferase"/>
    <property type="match status" value="1"/>
</dbReference>
<dbReference type="PANTHER" id="PTHR39321">
    <property type="entry name" value="NICOTINATE-NUCLEOTIDE ADENYLYLTRANSFERASE-RELATED"/>
    <property type="match status" value="1"/>
</dbReference>
<dbReference type="UniPathway" id="UPA00253"/>
<dbReference type="CDD" id="cd02165">
    <property type="entry name" value="NMNAT"/>
    <property type="match status" value="1"/>
</dbReference>
<keyword evidence="7" id="KW-0067">ATP-binding</keyword>
<comment type="pathway">
    <text evidence="1">Cofactor biosynthesis; NAD(+) biosynthesis.</text>
</comment>
<dbReference type="GO" id="GO:0070566">
    <property type="term" value="F:adenylyltransferase activity"/>
    <property type="evidence" value="ECO:0007669"/>
    <property type="project" value="UniProtKB-ARBA"/>
</dbReference>
<evidence type="ECO:0000256" key="6">
    <source>
        <dbReference type="ARBA" id="ARBA00022741"/>
    </source>
</evidence>
<dbReference type="SUPFAM" id="SSF81301">
    <property type="entry name" value="Nucleotidyltransferase"/>
    <property type="match status" value="1"/>
</dbReference>
<dbReference type="Gene3D" id="3.30.460.10">
    <property type="entry name" value="Beta Polymerase, domain 2"/>
    <property type="match status" value="1"/>
</dbReference>
<name>A0A6J7EGD4_9ZZZZ</name>
<dbReference type="InterPro" id="IPR004821">
    <property type="entry name" value="Cyt_trans-like"/>
</dbReference>
<gene>
    <name evidence="10" type="ORF">UFOPK3444_01347</name>
</gene>
<keyword evidence="8" id="KW-0520">NAD</keyword>
<evidence type="ECO:0000313" key="10">
    <source>
        <dbReference type="EMBL" id="CAB4880305.1"/>
    </source>
</evidence>
<keyword evidence="3" id="KW-0662">Pyridine nucleotide biosynthesis</keyword>
<dbReference type="EMBL" id="CAFBLU010000028">
    <property type="protein sequence ID" value="CAB4880305.1"/>
    <property type="molecule type" value="Genomic_DNA"/>
</dbReference>
<dbReference type="InterPro" id="IPR014729">
    <property type="entry name" value="Rossmann-like_a/b/a_fold"/>
</dbReference>
<dbReference type="Pfam" id="PF02410">
    <property type="entry name" value="RsfS"/>
    <property type="match status" value="1"/>
</dbReference>
<dbReference type="GO" id="GO:0005524">
    <property type="term" value="F:ATP binding"/>
    <property type="evidence" value="ECO:0007669"/>
    <property type="project" value="UniProtKB-KW"/>
</dbReference>
<evidence type="ECO:0000256" key="4">
    <source>
        <dbReference type="ARBA" id="ARBA00022679"/>
    </source>
</evidence>
<dbReference type="HAMAP" id="MF_00244">
    <property type="entry name" value="NaMN_adenylyltr"/>
    <property type="match status" value="1"/>
</dbReference>
<sequence>MARLGILGGTFNPPHNAHLGLARAARDQLDLDRVLMIPAHVPPHKPVEDEPGAEVRYELCVAACDGEQGIEASRIELDRDPPSFMVDTLEQIAAENPGDELFLVLGEDAAAALASWKNPERIIELTTLAWAARPDHVVPEAEERVLSALEPFGPTQTPIRLEMAPDSASSTQVRELCQQGASLGDLVPGSVEKLILARGLYRGVLQMSSTTSSNPVLDGPAMAAEIVRFAHDKKAVDVLELDLRGIVDYTDGFVIATARSDRQAKAIHDGILAGMKKEHGISARRIEGLPEGRWVLIDFIDVVVHIFQAEARELYRLEKLWGDAPKVKHEDLPEPPAFNAQ</sequence>
<proteinExistence type="inferred from homology"/>
<dbReference type="InterPro" id="IPR005248">
    <property type="entry name" value="NadD/NMNAT"/>
</dbReference>
<evidence type="ECO:0000256" key="1">
    <source>
        <dbReference type="ARBA" id="ARBA00004790"/>
    </source>
</evidence>
<organism evidence="10">
    <name type="scientific">freshwater metagenome</name>
    <dbReference type="NCBI Taxonomy" id="449393"/>
    <lineage>
        <taxon>unclassified sequences</taxon>
        <taxon>metagenomes</taxon>
        <taxon>ecological metagenomes</taxon>
    </lineage>
</organism>
<dbReference type="InterPro" id="IPR043519">
    <property type="entry name" value="NT_sf"/>
</dbReference>
<evidence type="ECO:0000256" key="7">
    <source>
        <dbReference type="ARBA" id="ARBA00022840"/>
    </source>
</evidence>
<dbReference type="InterPro" id="IPR004394">
    <property type="entry name" value="Iojap/RsfS/C7orf30"/>
</dbReference>
<evidence type="ECO:0000256" key="3">
    <source>
        <dbReference type="ARBA" id="ARBA00022642"/>
    </source>
</evidence>
<dbReference type="NCBIfam" id="TIGR00482">
    <property type="entry name" value="nicotinate (nicotinamide) nucleotide adenylyltransferase"/>
    <property type="match status" value="1"/>
</dbReference>
<keyword evidence="4" id="KW-0808">Transferase</keyword>
<dbReference type="GO" id="GO:0009435">
    <property type="term" value="P:NAD+ biosynthetic process"/>
    <property type="evidence" value="ECO:0007669"/>
    <property type="project" value="UniProtKB-UniPathway"/>
</dbReference>
<evidence type="ECO:0000259" key="9">
    <source>
        <dbReference type="Pfam" id="PF01467"/>
    </source>
</evidence>
<keyword evidence="5" id="KW-0548">Nucleotidyltransferase</keyword>
<dbReference type="NCBIfam" id="TIGR00090">
    <property type="entry name" value="rsfS_iojap_ybeB"/>
    <property type="match status" value="1"/>
</dbReference>
<keyword evidence="6" id="KW-0547">Nucleotide-binding</keyword>
<accession>A0A6J7EGD4</accession>
<dbReference type="Pfam" id="PF01467">
    <property type="entry name" value="CTP_transf_like"/>
    <property type="match status" value="1"/>
</dbReference>
<comment type="similarity">
    <text evidence="2">Belongs to the Iojap/RsfS family.</text>
</comment>
<feature type="domain" description="Cytidyltransferase-like" evidence="9">
    <location>
        <begin position="6"/>
        <end position="175"/>
    </location>
</feature>
<dbReference type="Gene3D" id="3.40.50.620">
    <property type="entry name" value="HUPs"/>
    <property type="match status" value="1"/>
</dbReference>
<reference evidence="10" key="1">
    <citation type="submission" date="2020-05" db="EMBL/GenBank/DDBJ databases">
        <authorList>
            <person name="Chiriac C."/>
            <person name="Salcher M."/>
            <person name="Ghai R."/>
            <person name="Kavagutti S V."/>
        </authorList>
    </citation>
    <scope>NUCLEOTIDE SEQUENCE</scope>
</reference>
<evidence type="ECO:0000256" key="5">
    <source>
        <dbReference type="ARBA" id="ARBA00022695"/>
    </source>
</evidence>
<protein>
    <submittedName>
        <fullName evidence="10">Unannotated protein</fullName>
    </submittedName>
</protein>
<dbReference type="AlphaFoldDB" id="A0A6J7EGD4"/>
<dbReference type="PANTHER" id="PTHR39321:SF3">
    <property type="entry name" value="PHOSPHOPANTETHEINE ADENYLYLTRANSFERASE"/>
    <property type="match status" value="1"/>
</dbReference>
<evidence type="ECO:0000256" key="2">
    <source>
        <dbReference type="ARBA" id="ARBA00010574"/>
    </source>
</evidence>
<evidence type="ECO:0000256" key="8">
    <source>
        <dbReference type="ARBA" id="ARBA00023027"/>
    </source>
</evidence>
<dbReference type="HAMAP" id="MF_01477">
    <property type="entry name" value="Iojap_RsfS"/>
    <property type="match status" value="1"/>
</dbReference>